<evidence type="ECO:0000259" key="11">
    <source>
        <dbReference type="Pfam" id="PF00905"/>
    </source>
</evidence>
<proteinExistence type="predicted"/>
<dbReference type="EMBL" id="AUZZ01005895">
    <property type="protein sequence ID" value="EQD47972.1"/>
    <property type="molecule type" value="Genomic_DNA"/>
</dbReference>
<evidence type="ECO:0000313" key="12">
    <source>
        <dbReference type="EMBL" id="EQD47972.1"/>
    </source>
</evidence>
<dbReference type="PANTHER" id="PTHR32282">
    <property type="entry name" value="BINDING PROTEIN TRANSPEPTIDASE, PUTATIVE-RELATED"/>
    <property type="match status" value="1"/>
</dbReference>
<dbReference type="AlphaFoldDB" id="T0ZTU4"/>
<dbReference type="GO" id="GO:0008658">
    <property type="term" value="F:penicillin binding"/>
    <property type="evidence" value="ECO:0007669"/>
    <property type="project" value="InterPro"/>
</dbReference>
<dbReference type="EC" id="2.4.99.28" evidence="9"/>
<gene>
    <name evidence="12" type="ORF">B2A_08198</name>
</gene>
<dbReference type="InterPro" id="IPR050396">
    <property type="entry name" value="Glycosyltr_51/Transpeptidase"/>
</dbReference>
<dbReference type="GO" id="GO:0009252">
    <property type="term" value="P:peptidoglycan biosynthetic process"/>
    <property type="evidence" value="ECO:0007669"/>
    <property type="project" value="UniProtKB-KW"/>
</dbReference>
<feature type="domain" description="Penicillin-binding protein transpeptidase" evidence="11">
    <location>
        <begin position="11"/>
        <end position="189"/>
    </location>
</feature>
<evidence type="ECO:0000256" key="9">
    <source>
        <dbReference type="ARBA" id="ARBA00044770"/>
    </source>
</evidence>
<dbReference type="GO" id="GO:0071555">
    <property type="term" value="P:cell wall organization"/>
    <property type="evidence" value="ECO:0007669"/>
    <property type="project" value="UniProtKB-KW"/>
</dbReference>
<evidence type="ECO:0000256" key="7">
    <source>
        <dbReference type="ARBA" id="ARBA00023136"/>
    </source>
</evidence>
<keyword evidence="5" id="KW-0133">Cell shape</keyword>
<comment type="catalytic activity">
    <reaction evidence="10">
        <text>[GlcNAc-(1-&gt;4)-Mur2Ac(oyl-L-Ala-gamma-D-Glu-L-Lys-D-Ala-D-Ala)](n)-di-trans,octa-cis-undecaprenyl diphosphate + beta-D-GlcNAc-(1-&gt;4)-Mur2Ac(oyl-L-Ala-gamma-D-Glu-L-Lys-D-Ala-D-Ala)-di-trans,octa-cis-undecaprenyl diphosphate = [GlcNAc-(1-&gt;4)-Mur2Ac(oyl-L-Ala-gamma-D-Glu-L-Lys-D-Ala-D-Ala)](n+1)-di-trans,octa-cis-undecaprenyl diphosphate + di-trans,octa-cis-undecaprenyl diphosphate + H(+)</text>
        <dbReference type="Rhea" id="RHEA:23708"/>
        <dbReference type="Rhea" id="RHEA-COMP:9602"/>
        <dbReference type="Rhea" id="RHEA-COMP:9603"/>
        <dbReference type="ChEBI" id="CHEBI:15378"/>
        <dbReference type="ChEBI" id="CHEBI:58405"/>
        <dbReference type="ChEBI" id="CHEBI:60033"/>
        <dbReference type="ChEBI" id="CHEBI:78435"/>
        <dbReference type="EC" id="2.4.99.28"/>
    </reaction>
</comment>
<evidence type="ECO:0000256" key="4">
    <source>
        <dbReference type="ARBA" id="ARBA00022679"/>
    </source>
</evidence>
<evidence type="ECO:0000256" key="8">
    <source>
        <dbReference type="ARBA" id="ARBA00023316"/>
    </source>
</evidence>
<keyword evidence="8" id="KW-0961">Cell wall biogenesis/degradation</keyword>
<dbReference type="GO" id="GO:0008360">
    <property type="term" value="P:regulation of cell shape"/>
    <property type="evidence" value="ECO:0007669"/>
    <property type="project" value="UniProtKB-KW"/>
</dbReference>
<protein>
    <recommendedName>
        <fullName evidence="9">peptidoglycan glycosyltransferase</fullName>
        <ecNumber evidence="9">2.4.99.28</ecNumber>
    </recommendedName>
</protein>
<reference evidence="12" key="1">
    <citation type="submission" date="2013-08" db="EMBL/GenBank/DDBJ databases">
        <authorList>
            <person name="Mendez C."/>
            <person name="Richter M."/>
            <person name="Ferrer M."/>
            <person name="Sanchez J."/>
        </authorList>
    </citation>
    <scope>NUCLEOTIDE SEQUENCE</scope>
</reference>
<evidence type="ECO:0000256" key="10">
    <source>
        <dbReference type="ARBA" id="ARBA00049902"/>
    </source>
</evidence>
<accession>T0ZTU4</accession>
<reference evidence="12" key="2">
    <citation type="journal article" date="2014" name="ISME J.">
        <title>Microbial stratification in low pH oxic and suboxic macroscopic growths along an acid mine drainage.</title>
        <authorList>
            <person name="Mendez-Garcia C."/>
            <person name="Mesa V."/>
            <person name="Sprenger R.R."/>
            <person name="Richter M."/>
            <person name="Diez M.S."/>
            <person name="Solano J."/>
            <person name="Bargiela R."/>
            <person name="Golyshina O.V."/>
            <person name="Manteca A."/>
            <person name="Ramos J.L."/>
            <person name="Gallego J.R."/>
            <person name="Llorente I."/>
            <person name="Martins Dos Santos V.A."/>
            <person name="Jensen O.N."/>
            <person name="Pelaez A.I."/>
            <person name="Sanchez J."/>
            <person name="Ferrer M."/>
        </authorList>
    </citation>
    <scope>NUCLEOTIDE SEQUENCE</scope>
</reference>
<evidence type="ECO:0000256" key="5">
    <source>
        <dbReference type="ARBA" id="ARBA00022960"/>
    </source>
</evidence>
<evidence type="ECO:0000256" key="2">
    <source>
        <dbReference type="ARBA" id="ARBA00022475"/>
    </source>
</evidence>
<keyword evidence="7" id="KW-0472">Membrane</keyword>
<dbReference type="GO" id="GO:0030288">
    <property type="term" value="C:outer membrane-bounded periplasmic space"/>
    <property type="evidence" value="ECO:0007669"/>
    <property type="project" value="TreeGrafter"/>
</dbReference>
<evidence type="ECO:0000256" key="3">
    <source>
        <dbReference type="ARBA" id="ARBA00022676"/>
    </source>
</evidence>
<organism evidence="12">
    <name type="scientific">mine drainage metagenome</name>
    <dbReference type="NCBI Taxonomy" id="410659"/>
    <lineage>
        <taxon>unclassified sequences</taxon>
        <taxon>metagenomes</taxon>
        <taxon>ecological metagenomes</taxon>
    </lineage>
</organism>
<keyword evidence="2" id="KW-1003">Cell membrane</keyword>
<dbReference type="PANTHER" id="PTHR32282:SF11">
    <property type="entry name" value="PENICILLIN-BINDING PROTEIN 1B"/>
    <property type="match status" value="1"/>
</dbReference>
<keyword evidence="6" id="KW-0573">Peptidoglycan synthesis</keyword>
<comment type="caution">
    <text evidence="12">The sequence shown here is derived from an EMBL/GenBank/DDBJ whole genome shotgun (WGS) entry which is preliminary data.</text>
</comment>
<evidence type="ECO:0000256" key="6">
    <source>
        <dbReference type="ARBA" id="ARBA00022984"/>
    </source>
</evidence>
<dbReference type="InterPro" id="IPR001460">
    <property type="entry name" value="PCN-bd_Tpept"/>
</dbReference>
<feature type="non-terminal residue" evidence="12">
    <location>
        <position position="1"/>
    </location>
</feature>
<comment type="subcellular location">
    <subcellularLocation>
        <location evidence="1">Membrane</location>
    </subcellularLocation>
</comment>
<sequence length="267" mass="28072">KLGVGRYWRPKDYTRVDLGPVPLVRALADSLNDATVRLGMRIGLSKVANTLRRFGLTERIDEVPAMLLGASDLSPFELAQLYNGLADGGFRTPLRAVQAVVSADGKPLKAFPVRVTQVAAPADVYQVTTMMEQVLNKGTGTPALAILPPGLTTAGKTGTSQNDRDSWFAGFSGSDLVVVWVGYDHDQPTGLTGSMGALPVWAHIMTSIGTLPLSMPPPQSLTDTWIDFATGLETTPACDAGNAVEVAVPEGAQLPEMGGCGLGQGLL</sequence>
<evidence type="ECO:0000256" key="1">
    <source>
        <dbReference type="ARBA" id="ARBA00004370"/>
    </source>
</evidence>
<dbReference type="SUPFAM" id="SSF56601">
    <property type="entry name" value="beta-lactamase/transpeptidase-like"/>
    <property type="match status" value="1"/>
</dbReference>
<keyword evidence="4" id="KW-0808">Transferase</keyword>
<name>T0ZTU4_9ZZZZ</name>
<dbReference type="GO" id="GO:0016020">
    <property type="term" value="C:membrane"/>
    <property type="evidence" value="ECO:0007669"/>
    <property type="project" value="UniProtKB-SubCell"/>
</dbReference>
<dbReference type="GO" id="GO:0008955">
    <property type="term" value="F:peptidoglycan glycosyltransferase activity"/>
    <property type="evidence" value="ECO:0007669"/>
    <property type="project" value="UniProtKB-EC"/>
</dbReference>
<dbReference type="Gene3D" id="3.40.710.10">
    <property type="entry name" value="DD-peptidase/beta-lactamase superfamily"/>
    <property type="match status" value="1"/>
</dbReference>
<dbReference type="Pfam" id="PF00905">
    <property type="entry name" value="Transpeptidase"/>
    <property type="match status" value="1"/>
</dbReference>
<keyword evidence="3" id="KW-0328">Glycosyltransferase</keyword>
<dbReference type="InterPro" id="IPR012338">
    <property type="entry name" value="Beta-lactam/transpept-like"/>
</dbReference>